<keyword evidence="2" id="KW-1185">Reference proteome</keyword>
<sequence>MPNPPSFSFGARVELVVRDYRRALLCIPALASGARLDEKDLLRQGPAATEAKFSLDEHLEYLVNQGVIARDRPLLAFGMRNSLVNLRCPVILDGRVHAVAGEDPQESRRPYYGIGARDARLVMGQALGDSQEDWSAADFFCAAVPVLDERLDPPALLDAILTEAADHSHVFDLPRGNHPLATDATRAAWAQLHDAFTANLYTDRPQAAAAMRAALAGLDPTPPRCADYLHAVLGVGAAGELVCVFAHGLLEAVGRRAGDLGAERAVCVENSGSIMPTFLPEGVDGERIPLLRAPNFRPKGRALLVIELTTSGFDSLASIV</sequence>
<gene>
    <name evidence="1" type="ORF">THSYN_06700</name>
</gene>
<evidence type="ECO:0000313" key="1">
    <source>
        <dbReference type="EMBL" id="AUB80669.1"/>
    </source>
</evidence>
<dbReference type="AlphaFoldDB" id="A0A2K8U5J5"/>
<proteinExistence type="predicted"/>
<organism evidence="1 2">
    <name type="scientific">Candidatus Thiodictyon syntrophicum</name>
    <dbReference type="NCBI Taxonomy" id="1166950"/>
    <lineage>
        <taxon>Bacteria</taxon>
        <taxon>Pseudomonadati</taxon>
        <taxon>Pseudomonadota</taxon>
        <taxon>Gammaproteobacteria</taxon>
        <taxon>Chromatiales</taxon>
        <taxon>Chromatiaceae</taxon>
        <taxon>Thiodictyon</taxon>
    </lineage>
</organism>
<evidence type="ECO:0000313" key="2">
    <source>
        <dbReference type="Proteomes" id="UP000232638"/>
    </source>
</evidence>
<name>A0A2K8U5J5_9GAMM</name>
<accession>A0A2K8U5J5</accession>
<dbReference type="RefSeq" id="WP_100918459.1">
    <property type="nucleotide sequence ID" value="NZ_CP020370.1"/>
</dbReference>
<dbReference type="KEGG" id="tsy:THSYN_06700"/>
<dbReference type="EMBL" id="CP020370">
    <property type="protein sequence ID" value="AUB80669.1"/>
    <property type="molecule type" value="Genomic_DNA"/>
</dbReference>
<dbReference type="Proteomes" id="UP000232638">
    <property type="component" value="Chromosome"/>
</dbReference>
<protein>
    <submittedName>
        <fullName evidence="1">Uncharacterized protein</fullName>
    </submittedName>
</protein>
<reference evidence="1 2" key="1">
    <citation type="submission" date="2017-03" db="EMBL/GenBank/DDBJ databases">
        <title>Complete genome sequence of Candidatus 'Thiodictyon syntrophicum' sp. nov. strain Cad16T, a photolithoautotroph purple sulfur bacterium isolated from an alpine meromictic lake.</title>
        <authorList>
            <person name="Luedin S.M."/>
            <person name="Pothier J.F."/>
            <person name="Danza F."/>
            <person name="Storelli N."/>
            <person name="Wittwer M."/>
            <person name="Tonolla M."/>
        </authorList>
    </citation>
    <scope>NUCLEOTIDE SEQUENCE [LARGE SCALE GENOMIC DNA]</scope>
    <source>
        <strain evidence="1 2">Cad16T</strain>
    </source>
</reference>